<dbReference type="GO" id="GO:0003677">
    <property type="term" value="F:DNA binding"/>
    <property type="evidence" value="ECO:0007669"/>
    <property type="project" value="InterPro"/>
</dbReference>
<dbReference type="InterPro" id="IPR003477">
    <property type="entry name" value="PemK-like"/>
</dbReference>
<evidence type="ECO:0000313" key="3">
    <source>
        <dbReference type="Proteomes" id="UP001058381"/>
    </source>
</evidence>
<dbReference type="RefSeq" id="WP_252163556.1">
    <property type="nucleotide sequence ID" value="NZ_CP094827.1"/>
</dbReference>
<dbReference type="SUPFAM" id="SSF50118">
    <property type="entry name" value="Cell growth inhibitor/plasmid maintenance toxic component"/>
    <property type="match status" value="1"/>
</dbReference>
<dbReference type="Proteomes" id="UP001058381">
    <property type="component" value="Chromosome"/>
</dbReference>
<reference evidence="2" key="1">
    <citation type="submission" date="2022-04" db="EMBL/GenBank/DDBJ databases">
        <title>Xanthomonas prunicola pv. tritici, a pathogen causing a previously unreported foliar disease of wheat.</title>
        <authorList>
            <person name="Clavijo F."/>
            <person name="Curland R.D."/>
            <person name="Dill-Macky R."/>
            <person name="Pereyra S."/>
            <person name="Roman-Reyna V."/>
            <person name="Siri M.I."/>
        </authorList>
    </citation>
    <scope>NUCLEOTIDE SEQUENCE</scope>
    <source>
        <strain evidence="2">CIX249</strain>
    </source>
</reference>
<dbReference type="Gene3D" id="2.30.30.110">
    <property type="match status" value="1"/>
</dbReference>
<name>A0A9Q9MQC7_9XANT</name>
<dbReference type="AlphaFoldDB" id="A0A9Q9MQC7"/>
<organism evidence="2 3">
    <name type="scientific">Xanthomonas prunicola</name>
    <dbReference type="NCBI Taxonomy" id="2053930"/>
    <lineage>
        <taxon>Bacteria</taxon>
        <taxon>Pseudomonadati</taxon>
        <taxon>Pseudomonadota</taxon>
        <taxon>Gammaproteobacteria</taxon>
        <taxon>Lysobacterales</taxon>
        <taxon>Lysobacteraceae</taxon>
        <taxon>Xanthomonas</taxon>
    </lineage>
</organism>
<dbReference type="EMBL" id="CP096142">
    <property type="protein sequence ID" value="UXA66102.1"/>
    <property type="molecule type" value="Genomic_DNA"/>
</dbReference>
<proteinExistence type="predicted"/>
<gene>
    <name evidence="2" type="ORF">M0D43_03395</name>
</gene>
<accession>A0A9Q9MQC7</accession>
<evidence type="ECO:0000256" key="1">
    <source>
        <dbReference type="SAM" id="Coils"/>
    </source>
</evidence>
<dbReference type="GeneID" id="75150366"/>
<evidence type="ECO:0000313" key="2">
    <source>
        <dbReference type="EMBL" id="UXA66102.1"/>
    </source>
</evidence>
<dbReference type="InterPro" id="IPR011067">
    <property type="entry name" value="Plasmid_toxin/cell-grow_inhib"/>
</dbReference>
<sequence>MTTISVEYVDMSSGDILGREDYSEILGVTIPHITGKVTICCKAFSGQQTTRWQVMSIEPCVGASPTVVRIILQRHNAAVRNLAETVAKVGVKLKELMHPGKLVEVEYGHIPQVVGVDGLFAGNTSFFDMHLRGEMHKRRLAVVLSIGNGTLQVAPVTSKAGYPADPTRVPISRDTLASLPFYANSGLESWVLCGMVTSVAFARVLPPSYAGHRGESRDHSYPARVSSAERREIMLGVSHSVGMRPEKPHRGEVKREKKLEGKIAALERELELVREVARGWEEAVKLSLDQEVEELRKLNAE</sequence>
<dbReference type="Pfam" id="PF02452">
    <property type="entry name" value="PemK_toxin"/>
    <property type="match status" value="1"/>
</dbReference>
<keyword evidence="1" id="KW-0175">Coiled coil</keyword>
<feature type="coiled-coil region" evidence="1">
    <location>
        <begin position="256"/>
        <end position="301"/>
    </location>
</feature>
<protein>
    <submittedName>
        <fullName evidence="2">Type II toxin-antitoxin system PemK/MazF family toxin</fullName>
    </submittedName>
</protein>